<evidence type="ECO:0000313" key="2">
    <source>
        <dbReference type="Proteomes" id="UP000027471"/>
    </source>
</evidence>
<sequence>MGTVCGLEFSVNLRGGVSQQYKAHTLDCLAEDGISKEMASRRSGVGSEYNSLMDIVFKRTLFDDLTLFSHICVVSGILAQQGNFFSRSYVAEISTCETPHYTNFPIYISMKHLHPERFFLEQLDLAETISFILGASENGDLGELNPFIRGLNYLIKALSHNYHSASTLLWAVSAIECFLTDPSERSTTGLLTGRLQALLKGENEDNAVGEFRKLYRFRSEFLHGAQDIPIWLGEALTFPKGLRKPEQTLGTLEESSTAIAIALKVAQKMIQRRMVKLEWEIRLRT</sequence>
<keyword evidence="2" id="KW-1185">Reference proteome</keyword>
<dbReference type="AlphaFoldDB" id="A0A074JS76"/>
<evidence type="ECO:0008006" key="3">
    <source>
        <dbReference type="Google" id="ProtNLM"/>
    </source>
</evidence>
<dbReference type="Proteomes" id="UP000027471">
    <property type="component" value="Unassembled WGS sequence"/>
</dbReference>
<name>A0A074JS76_9RHOB</name>
<comment type="caution">
    <text evidence="1">The sequence shown here is derived from an EMBL/GenBank/DDBJ whole genome shotgun (WGS) entry which is preliminary data.</text>
</comment>
<gene>
    <name evidence="1" type="ORF">DT23_03130</name>
</gene>
<evidence type="ECO:0000313" key="1">
    <source>
        <dbReference type="EMBL" id="KEO60496.1"/>
    </source>
</evidence>
<organism evidence="1 2">
    <name type="scientific">Thioclava indica</name>
    <dbReference type="NCBI Taxonomy" id="1353528"/>
    <lineage>
        <taxon>Bacteria</taxon>
        <taxon>Pseudomonadati</taxon>
        <taxon>Pseudomonadota</taxon>
        <taxon>Alphaproteobacteria</taxon>
        <taxon>Rhodobacterales</taxon>
        <taxon>Paracoccaceae</taxon>
        <taxon>Thioclava</taxon>
    </lineage>
</organism>
<proteinExistence type="predicted"/>
<dbReference type="EMBL" id="AUNB01000018">
    <property type="protein sequence ID" value="KEO60496.1"/>
    <property type="molecule type" value="Genomic_DNA"/>
</dbReference>
<reference evidence="1 2" key="1">
    <citation type="journal article" date="2015" name="Antonie Van Leeuwenhoek">
        <title>Thioclava indica sp. nov., isolated from surface seawater of the Indian Ocean.</title>
        <authorList>
            <person name="Liu Y."/>
            <person name="Lai Q."/>
            <person name="Du J."/>
            <person name="Xu H."/>
            <person name="Jiang L."/>
            <person name="Shao Z."/>
        </authorList>
    </citation>
    <scope>NUCLEOTIDE SEQUENCE [LARGE SCALE GENOMIC DNA]</scope>
    <source>
        <strain evidence="1 2">DT23-4</strain>
    </source>
</reference>
<accession>A0A074JS76</accession>
<protein>
    <recommendedName>
        <fullName evidence="3">Apea-like HEPN domain-containing protein</fullName>
    </recommendedName>
</protein>